<dbReference type="VEuPathDB" id="FungiDB:RhiirFUN_013447"/>
<comment type="caution">
    <text evidence="2">The sequence shown here is derived from an EMBL/GenBank/DDBJ whole genome shotgun (WGS) entry which is preliminary data.</text>
</comment>
<proteinExistence type="predicted"/>
<reference evidence="2 3" key="2">
    <citation type="submission" date="2017-10" db="EMBL/GenBank/DDBJ databases">
        <title>Genome analyses suggest a sexual origin of heterokaryosis in a supposedly ancient asexual fungus.</title>
        <authorList>
            <person name="Corradi N."/>
            <person name="Sedzielewska K."/>
            <person name="Noel J."/>
            <person name="Charron P."/>
            <person name="Farinelli L."/>
            <person name="Marton T."/>
            <person name="Kruger M."/>
            <person name="Pelin A."/>
            <person name="Brachmann A."/>
            <person name="Corradi N."/>
        </authorList>
    </citation>
    <scope>NUCLEOTIDE SEQUENCE [LARGE SCALE GENOMIC DNA]</scope>
    <source>
        <strain evidence="2 3">A1</strain>
    </source>
</reference>
<feature type="region of interest" description="Disordered" evidence="1">
    <location>
        <begin position="362"/>
        <end position="381"/>
    </location>
</feature>
<reference evidence="2 3" key="1">
    <citation type="submission" date="2017-10" db="EMBL/GenBank/DDBJ databases">
        <title>Extensive intraspecific genome diversity in a model arbuscular mycorrhizal fungus.</title>
        <authorList>
            <person name="Chen E.C.H."/>
            <person name="Morin E."/>
            <person name="Baudet D."/>
            <person name="Noel J."/>
            <person name="Ndikumana S."/>
            <person name="Charron P."/>
            <person name="St-Onge C."/>
            <person name="Giorgi J."/>
            <person name="Grigoriev I.V."/>
            <person name="Roux C."/>
            <person name="Martin F.M."/>
            <person name="Corradi N."/>
        </authorList>
    </citation>
    <scope>NUCLEOTIDE SEQUENCE [LARGE SCALE GENOMIC DNA]</scope>
    <source>
        <strain evidence="2 3">A1</strain>
    </source>
</reference>
<dbReference type="EMBL" id="LLXH01001331">
    <property type="protein sequence ID" value="PKC59413.1"/>
    <property type="molecule type" value="Genomic_DNA"/>
</dbReference>
<accession>A0A2N0R7X1</accession>
<protein>
    <recommendedName>
        <fullName evidence="4">CCHC-type domain-containing protein</fullName>
    </recommendedName>
</protein>
<feature type="compositionally biased region" description="Polar residues" evidence="1">
    <location>
        <begin position="397"/>
        <end position="408"/>
    </location>
</feature>
<feature type="compositionally biased region" description="Low complexity" evidence="1">
    <location>
        <begin position="363"/>
        <end position="381"/>
    </location>
</feature>
<dbReference type="Proteomes" id="UP000232688">
    <property type="component" value="Unassembled WGS sequence"/>
</dbReference>
<dbReference type="VEuPathDB" id="FungiDB:RhiirA1_469455"/>
<evidence type="ECO:0000256" key="1">
    <source>
        <dbReference type="SAM" id="MobiDB-lite"/>
    </source>
</evidence>
<feature type="compositionally biased region" description="Polar residues" evidence="1">
    <location>
        <begin position="28"/>
        <end position="37"/>
    </location>
</feature>
<evidence type="ECO:0000313" key="2">
    <source>
        <dbReference type="EMBL" id="PKC59413.1"/>
    </source>
</evidence>
<dbReference type="VEuPathDB" id="FungiDB:FUN_008772"/>
<evidence type="ECO:0008006" key="4">
    <source>
        <dbReference type="Google" id="ProtNLM"/>
    </source>
</evidence>
<feature type="region of interest" description="Disordered" evidence="1">
    <location>
        <begin position="389"/>
        <end position="408"/>
    </location>
</feature>
<sequence>MEGVEFTSSQPSGSNNASSLNQAVVQQPENNNGQGLCSSVHAPSHKENEPTVSTALDKSDKQLQQSWTIIGKAKQFQLFFPLEIIPGQNPTEKKNYVYQIISDVPGLRTYVVTTIKGIKVIKATYESEQSAQKVLERQIIEGNKVRFCKIEGINQAQDNQQSYEICIWDVPLDIEKDIFEQHLCSIGNVKSIKFNIKQLYYEVAVTFADNKLEKRFKKEWVIRFCKHVFRVFPSTLSREERNHRFKYVLKLANLPSGTCAIDLAEIANITKAKAIFLPKNKFSRNYEKERLNFVDKNTITCHVCGSSFHKLRNCPENNKYQQAQRTHSVYQSIYKRYQVKAPTAKGDNWEDKQNSYANIAKMNSNQGSSNSNNPQSAAKQQQVNLVNNKGKQKENAHTTQRRPWNENAIQSSTADRLANVEVQILNSKAPSDTRQVSLSFGTVNETFKNSNNKRIRTMETMRDKEVDIFIRPTNVETQSREAALIETERITQMTATISPQTSTQQDSDMLVDVQETLDKKENERLDNFEKRMDSAFLSLSNMHYMFENFINKITPNSQDTSPNNGYKDTIPPNNSQ</sequence>
<feature type="region of interest" description="Disordered" evidence="1">
    <location>
        <begin position="28"/>
        <end position="58"/>
    </location>
</feature>
<gene>
    <name evidence="2" type="ORF">RhiirA1_469455</name>
</gene>
<evidence type="ECO:0000313" key="3">
    <source>
        <dbReference type="Proteomes" id="UP000232688"/>
    </source>
</evidence>
<name>A0A2N0R7X1_9GLOM</name>
<feature type="region of interest" description="Disordered" evidence="1">
    <location>
        <begin position="553"/>
        <end position="576"/>
    </location>
</feature>
<organism evidence="2 3">
    <name type="scientific">Rhizophagus irregularis</name>
    <dbReference type="NCBI Taxonomy" id="588596"/>
    <lineage>
        <taxon>Eukaryota</taxon>
        <taxon>Fungi</taxon>
        <taxon>Fungi incertae sedis</taxon>
        <taxon>Mucoromycota</taxon>
        <taxon>Glomeromycotina</taxon>
        <taxon>Glomeromycetes</taxon>
        <taxon>Glomerales</taxon>
        <taxon>Glomeraceae</taxon>
        <taxon>Rhizophagus</taxon>
    </lineage>
</organism>
<dbReference type="AlphaFoldDB" id="A0A2N0R7X1"/>